<dbReference type="PANTHER" id="PTHR36578:SF1">
    <property type="entry name" value="APPLE DOMAIN-CONTAINING PROTEIN"/>
    <property type="match status" value="1"/>
</dbReference>
<dbReference type="HOGENOM" id="CLU_022878_0_0_1"/>
<dbReference type="STRING" id="1043005.A0A074XYY4"/>
<dbReference type="OrthoDB" id="271448at2759"/>
<keyword evidence="3" id="KW-1185">Reference proteome</keyword>
<feature type="signal peptide" evidence="1">
    <location>
        <begin position="1"/>
        <end position="16"/>
    </location>
</feature>
<dbReference type="GeneID" id="25369140"/>
<dbReference type="OMA" id="NIGYREW"/>
<gene>
    <name evidence="2" type="ORF">AUEXF2481DRAFT_57076</name>
</gene>
<dbReference type="PANTHER" id="PTHR36578">
    <property type="entry name" value="CHROMOSOME 15, WHOLE GENOME SHOTGUN SEQUENCE"/>
    <property type="match status" value="1"/>
</dbReference>
<proteinExistence type="predicted"/>
<keyword evidence="1" id="KW-0732">Signal</keyword>
<accession>A0A074XYY4</accession>
<dbReference type="InParanoid" id="A0A074XYY4"/>
<dbReference type="AlphaFoldDB" id="A0A074XYY4"/>
<dbReference type="Proteomes" id="UP000030641">
    <property type="component" value="Unassembled WGS sequence"/>
</dbReference>
<protein>
    <submittedName>
        <fullName evidence="2">Uncharacterized protein</fullName>
    </submittedName>
</protein>
<organism evidence="2 3">
    <name type="scientific">Aureobasidium subglaciale (strain EXF-2481)</name>
    <name type="common">Aureobasidium pullulans var. subglaciale</name>
    <dbReference type="NCBI Taxonomy" id="1043005"/>
    <lineage>
        <taxon>Eukaryota</taxon>
        <taxon>Fungi</taxon>
        <taxon>Dikarya</taxon>
        <taxon>Ascomycota</taxon>
        <taxon>Pezizomycotina</taxon>
        <taxon>Dothideomycetes</taxon>
        <taxon>Dothideomycetidae</taxon>
        <taxon>Dothideales</taxon>
        <taxon>Saccotheciaceae</taxon>
        <taxon>Aureobasidium</taxon>
    </lineage>
</organism>
<evidence type="ECO:0000256" key="1">
    <source>
        <dbReference type="SAM" id="SignalP"/>
    </source>
</evidence>
<dbReference type="EMBL" id="KL584788">
    <property type="protein sequence ID" value="KEQ90640.1"/>
    <property type="molecule type" value="Genomic_DNA"/>
</dbReference>
<dbReference type="RefSeq" id="XP_013339097.1">
    <property type="nucleotide sequence ID" value="XM_013483643.1"/>
</dbReference>
<reference evidence="2 3" key="1">
    <citation type="journal article" date="2014" name="BMC Genomics">
        <title>Genome sequencing of four Aureobasidium pullulans varieties: biotechnological potential, stress tolerance, and description of new species.</title>
        <authorList>
            <person name="Gostin Ar C."/>
            <person name="Ohm R.A."/>
            <person name="Kogej T."/>
            <person name="Sonjak S."/>
            <person name="Turk M."/>
            <person name="Zajc J."/>
            <person name="Zalar P."/>
            <person name="Grube M."/>
            <person name="Sun H."/>
            <person name="Han J."/>
            <person name="Sharma A."/>
            <person name="Chiniquy J."/>
            <person name="Ngan C.Y."/>
            <person name="Lipzen A."/>
            <person name="Barry K."/>
            <person name="Grigoriev I.V."/>
            <person name="Gunde-Cimerman N."/>
        </authorList>
    </citation>
    <scope>NUCLEOTIDE SEQUENCE [LARGE SCALE GENOMIC DNA]</scope>
    <source>
        <strain evidence="2 3">EXF-2481</strain>
    </source>
</reference>
<evidence type="ECO:0000313" key="3">
    <source>
        <dbReference type="Proteomes" id="UP000030641"/>
    </source>
</evidence>
<feature type="non-terminal residue" evidence="2">
    <location>
        <position position="258"/>
    </location>
</feature>
<feature type="chain" id="PRO_5001702723" evidence="1">
    <location>
        <begin position="17"/>
        <end position="258"/>
    </location>
</feature>
<name>A0A074XYY4_AURSE</name>
<evidence type="ECO:0000313" key="2">
    <source>
        <dbReference type="EMBL" id="KEQ90640.1"/>
    </source>
</evidence>
<sequence length="258" mass="27306">MRYSALIAGLATLVIANPTPQDFDFPEDVDTAPAISVPIGSGTQIIPLDITAAVKEVVADVLTDPSSDIPAEAPNSISKRSPKRARALQARGTCNAQPLGSGPAVYPDTADAFVNSYALAEVAESASTPYGYYEAFDNLQGSVSAAGYRGYKTYTSYDVNKAAADCKAIKGCKAFNIFFERDPSIDPCATNKDPPSTNVIKASFWSVPICAKDATNTGQYREKFHVVIAGSNGYNLVDCAGDVDGWTKETYDGCTINA</sequence>